<proteinExistence type="predicted"/>
<reference evidence="2" key="1">
    <citation type="submission" date="2022-11" db="UniProtKB">
        <authorList>
            <consortium name="WormBaseParasite"/>
        </authorList>
    </citation>
    <scope>IDENTIFICATION</scope>
</reference>
<evidence type="ECO:0000313" key="2">
    <source>
        <dbReference type="WBParaSite" id="ACRNAN_scaffold1886.g19104.t1"/>
    </source>
</evidence>
<organism evidence="1 2">
    <name type="scientific">Acrobeloides nanus</name>
    <dbReference type="NCBI Taxonomy" id="290746"/>
    <lineage>
        <taxon>Eukaryota</taxon>
        <taxon>Metazoa</taxon>
        <taxon>Ecdysozoa</taxon>
        <taxon>Nematoda</taxon>
        <taxon>Chromadorea</taxon>
        <taxon>Rhabditida</taxon>
        <taxon>Tylenchina</taxon>
        <taxon>Cephalobomorpha</taxon>
        <taxon>Cephaloboidea</taxon>
        <taxon>Cephalobidae</taxon>
        <taxon>Acrobeloides</taxon>
    </lineage>
</organism>
<dbReference type="AlphaFoldDB" id="A0A914D5K0"/>
<keyword evidence="1" id="KW-1185">Reference proteome</keyword>
<name>A0A914D5K0_9BILA</name>
<protein>
    <submittedName>
        <fullName evidence="2">Uncharacterized protein</fullName>
    </submittedName>
</protein>
<accession>A0A914D5K0</accession>
<dbReference type="Proteomes" id="UP000887540">
    <property type="component" value="Unplaced"/>
</dbReference>
<dbReference type="WBParaSite" id="ACRNAN_scaffold1886.g19104.t1">
    <property type="protein sequence ID" value="ACRNAN_scaffold1886.g19104.t1"/>
    <property type="gene ID" value="ACRNAN_scaffold1886.g19104"/>
</dbReference>
<evidence type="ECO:0000313" key="1">
    <source>
        <dbReference type="Proteomes" id="UP000887540"/>
    </source>
</evidence>
<sequence length="71" mass="7955">AKDAIYAELYSLCHIGGRTLEDAGVRFSKIVNTMPIIQNFAGEIGQNFSLVKLMNIFDVDPFVHMVIPHTF</sequence>